<comment type="caution">
    <text evidence="1">The sequence shown here is derived from an EMBL/GenBank/DDBJ whole genome shotgun (WGS) entry which is preliminary data.</text>
</comment>
<dbReference type="Pfam" id="PF06153">
    <property type="entry name" value="CdAMP_rec"/>
    <property type="match status" value="1"/>
</dbReference>
<dbReference type="AlphaFoldDB" id="A8RR63"/>
<dbReference type="Proteomes" id="UP000005396">
    <property type="component" value="Unassembled WGS sequence"/>
</dbReference>
<protein>
    <recommendedName>
        <fullName evidence="3">Transcriptional regulator</fullName>
    </recommendedName>
</protein>
<reference evidence="1 2" key="2">
    <citation type="submission" date="2007-09" db="EMBL/GenBank/DDBJ databases">
        <title>Draft genome sequence of Clostridium bolteae (ATCC BAA-613).</title>
        <authorList>
            <person name="Sudarsanam P."/>
            <person name="Ley R."/>
            <person name="Guruge J."/>
            <person name="Turnbaugh P.J."/>
            <person name="Mahowald M."/>
            <person name="Liep D."/>
            <person name="Gordon J."/>
        </authorList>
    </citation>
    <scope>NUCLEOTIDE SEQUENCE [LARGE SCALE GENOMIC DNA]</scope>
    <source>
        <strain evidence="2">ATCC BAA-613 / DSM 15670 / CCUG 46953 / JCM 12243 / WAL 16351</strain>
    </source>
</reference>
<evidence type="ECO:0008006" key="3">
    <source>
        <dbReference type="Google" id="ProtNLM"/>
    </source>
</evidence>
<organism evidence="1 2">
    <name type="scientific">Enterocloster bolteae (strain ATCC BAA-613 / DSM 15670 / CCUG 46953 / JCM 12243 / WAL 16351)</name>
    <name type="common">Clostridium bolteae</name>
    <dbReference type="NCBI Taxonomy" id="411902"/>
    <lineage>
        <taxon>Bacteria</taxon>
        <taxon>Bacillati</taxon>
        <taxon>Bacillota</taxon>
        <taxon>Clostridia</taxon>
        <taxon>Lachnospirales</taxon>
        <taxon>Lachnospiraceae</taxon>
        <taxon>Enterocloster</taxon>
    </lineage>
</organism>
<evidence type="ECO:0000313" key="2">
    <source>
        <dbReference type="Proteomes" id="UP000005396"/>
    </source>
</evidence>
<dbReference type="eggNOG" id="COG3870">
    <property type="taxonomic scope" value="Bacteria"/>
</dbReference>
<evidence type="ECO:0000313" key="1">
    <source>
        <dbReference type="EMBL" id="EDP16785.1"/>
    </source>
</evidence>
<dbReference type="SUPFAM" id="SSF54913">
    <property type="entry name" value="GlnB-like"/>
    <property type="match status" value="1"/>
</dbReference>
<dbReference type="PANTHER" id="PTHR38456">
    <property type="entry name" value="CYCLIC DI-AMP RECEPTOR A"/>
    <property type="match status" value="1"/>
</dbReference>
<dbReference type="Gene3D" id="3.30.70.120">
    <property type="match status" value="1"/>
</dbReference>
<sequence>MCYTNVYKLAKEVQLMKLVYAIVRNDNEDDVVSQLTQHHYSVTRLSTTGGFLKKGNTTLMIGAEDDKVQEVIDVIKQECGQHQKLTVNMPYISGTTMVNYATMPMTVDVGGATIFVINVDRYEKI</sequence>
<reference evidence="1 2" key="1">
    <citation type="submission" date="2007-08" db="EMBL/GenBank/DDBJ databases">
        <authorList>
            <person name="Fulton L."/>
            <person name="Clifton S."/>
            <person name="Fulton B."/>
            <person name="Xu J."/>
            <person name="Minx P."/>
            <person name="Pepin K.H."/>
            <person name="Johnson M."/>
            <person name="Thiruvilangam P."/>
            <person name="Bhonagiri V."/>
            <person name="Nash W.E."/>
            <person name="Mardis E.R."/>
            <person name="Wilson R.K."/>
        </authorList>
    </citation>
    <scope>NUCLEOTIDE SEQUENCE [LARGE SCALE GENOMIC DNA]</scope>
    <source>
        <strain evidence="2">ATCC BAA-613 / DSM 15670 / CCUG 46953 / JCM 12243 / WAL 16351</strain>
    </source>
</reference>
<dbReference type="PaxDb" id="411902-CLOBOL_02929"/>
<name>A8RR63_ENTBW</name>
<accession>A8RR63</accession>
<dbReference type="PANTHER" id="PTHR38456:SF1">
    <property type="entry name" value="CYCLIC DI-AMP RECEPTOR A"/>
    <property type="match status" value="1"/>
</dbReference>
<dbReference type="InterPro" id="IPR015867">
    <property type="entry name" value="N-reg_PII/ATP_PRibTrfase_C"/>
</dbReference>
<dbReference type="HOGENOM" id="CLU_143974_1_0_9"/>
<dbReference type="InterPro" id="IPR010375">
    <property type="entry name" value="CdAMP_rec"/>
</dbReference>
<gene>
    <name evidence="1" type="ORF">CLOBOL_02929</name>
</gene>
<dbReference type="InterPro" id="IPR011322">
    <property type="entry name" value="N-reg_PII-like_a/b"/>
</dbReference>
<proteinExistence type="predicted"/>
<dbReference type="EMBL" id="ABCC02000027">
    <property type="protein sequence ID" value="EDP16785.1"/>
    <property type="molecule type" value="Genomic_DNA"/>
</dbReference>